<keyword evidence="2" id="KW-0732">Signal</keyword>
<feature type="region of interest" description="Disordered" evidence="1">
    <location>
        <begin position="33"/>
        <end position="55"/>
    </location>
</feature>
<feature type="signal peptide" evidence="2">
    <location>
        <begin position="1"/>
        <end position="20"/>
    </location>
</feature>
<proteinExistence type="predicted"/>
<gene>
    <name evidence="3" type="ORF">CLV78_10333</name>
</gene>
<sequence>MRTLCIALFLTISGSVSANAMFTFDLPRLTFAEDGTSGTGTTRGANTPATLPVAK</sequence>
<comment type="caution">
    <text evidence="3">The sequence shown here is derived from an EMBL/GenBank/DDBJ whole genome shotgun (WGS) entry which is preliminary data.</text>
</comment>
<evidence type="ECO:0000256" key="2">
    <source>
        <dbReference type="SAM" id="SignalP"/>
    </source>
</evidence>
<keyword evidence="4" id="KW-1185">Reference proteome</keyword>
<dbReference type="RefSeq" id="WP_158263495.1">
    <property type="nucleotide sequence ID" value="NZ_PVTD01000003.1"/>
</dbReference>
<protein>
    <submittedName>
        <fullName evidence="3">Uncharacterized protein</fullName>
    </submittedName>
</protein>
<name>A0A2T0RSJ4_9RHOB</name>
<evidence type="ECO:0000256" key="1">
    <source>
        <dbReference type="SAM" id="MobiDB-lite"/>
    </source>
</evidence>
<reference evidence="3 4" key="1">
    <citation type="submission" date="2018-03" db="EMBL/GenBank/DDBJ databases">
        <title>Genomic Encyclopedia of Archaeal and Bacterial Type Strains, Phase II (KMG-II): from individual species to whole genera.</title>
        <authorList>
            <person name="Goeker M."/>
        </authorList>
    </citation>
    <scope>NUCLEOTIDE SEQUENCE [LARGE SCALE GENOMIC DNA]</scope>
    <source>
        <strain evidence="3 4">DSM 29328</strain>
    </source>
</reference>
<dbReference type="EMBL" id="PVTD01000003">
    <property type="protein sequence ID" value="PRY24169.1"/>
    <property type="molecule type" value="Genomic_DNA"/>
</dbReference>
<dbReference type="AlphaFoldDB" id="A0A2T0RSJ4"/>
<organism evidence="3 4">
    <name type="scientific">Aliiruegeria haliotis</name>
    <dbReference type="NCBI Taxonomy" id="1280846"/>
    <lineage>
        <taxon>Bacteria</taxon>
        <taxon>Pseudomonadati</taxon>
        <taxon>Pseudomonadota</taxon>
        <taxon>Alphaproteobacteria</taxon>
        <taxon>Rhodobacterales</taxon>
        <taxon>Roseobacteraceae</taxon>
        <taxon>Aliiruegeria</taxon>
    </lineage>
</organism>
<accession>A0A2T0RSJ4</accession>
<feature type="compositionally biased region" description="Polar residues" evidence="1">
    <location>
        <begin position="39"/>
        <end position="49"/>
    </location>
</feature>
<dbReference type="Proteomes" id="UP000239480">
    <property type="component" value="Unassembled WGS sequence"/>
</dbReference>
<feature type="chain" id="PRO_5015455313" evidence="2">
    <location>
        <begin position="21"/>
        <end position="55"/>
    </location>
</feature>
<evidence type="ECO:0000313" key="4">
    <source>
        <dbReference type="Proteomes" id="UP000239480"/>
    </source>
</evidence>
<evidence type="ECO:0000313" key="3">
    <source>
        <dbReference type="EMBL" id="PRY24169.1"/>
    </source>
</evidence>